<dbReference type="InterPro" id="IPR055558">
    <property type="entry name" value="DUF7134"/>
</dbReference>
<evidence type="ECO:0000256" key="2">
    <source>
        <dbReference type="ARBA" id="ARBA00012438"/>
    </source>
</evidence>
<keyword evidence="9" id="KW-1133">Transmembrane helix</keyword>
<dbReference type="EMBL" id="LT607754">
    <property type="protein sequence ID" value="SCG65762.1"/>
    <property type="molecule type" value="Genomic_DNA"/>
</dbReference>
<evidence type="ECO:0000256" key="3">
    <source>
        <dbReference type="ARBA" id="ARBA00022553"/>
    </source>
</evidence>
<feature type="transmembrane region" description="Helical" evidence="9">
    <location>
        <begin position="91"/>
        <end position="109"/>
    </location>
</feature>
<organism evidence="13 14">
    <name type="scientific">Micromonospora inositola</name>
    <dbReference type="NCBI Taxonomy" id="47865"/>
    <lineage>
        <taxon>Bacteria</taxon>
        <taxon>Bacillati</taxon>
        <taxon>Actinomycetota</taxon>
        <taxon>Actinomycetes</taxon>
        <taxon>Micromonosporales</taxon>
        <taxon>Micromonosporaceae</taxon>
        <taxon>Micromonospora</taxon>
    </lineage>
</organism>
<keyword evidence="3" id="KW-0597">Phosphoprotein</keyword>
<dbReference type="InterPro" id="IPR011712">
    <property type="entry name" value="Sig_transdc_His_kin_sub3_dim/P"/>
</dbReference>
<dbReference type="SUPFAM" id="SSF55874">
    <property type="entry name" value="ATPase domain of HSP90 chaperone/DNA topoisomerase II/histidine kinase"/>
    <property type="match status" value="1"/>
</dbReference>
<feature type="domain" description="Histidine kinase/HSP90-like ATPase" evidence="10">
    <location>
        <begin position="302"/>
        <end position="399"/>
    </location>
</feature>
<proteinExistence type="predicted"/>
<gene>
    <name evidence="13" type="ORF">GA0070613_4052</name>
</gene>
<evidence type="ECO:0000256" key="9">
    <source>
        <dbReference type="SAM" id="Phobius"/>
    </source>
</evidence>
<dbReference type="GO" id="GO:0016020">
    <property type="term" value="C:membrane"/>
    <property type="evidence" value="ECO:0007669"/>
    <property type="project" value="InterPro"/>
</dbReference>
<dbReference type="InterPro" id="IPR036890">
    <property type="entry name" value="HATPase_C_sf"/>
</dbReference>
<dbReference type="EC" id="2.7.13.3" evidence="2"/>
<evidence type="ECO:0000259" key="10">
    <source>
        <dbReference type="Pfam" id="PF02518"/>
    </source>
</evidence>
<dbReference type="Gene3D" id="1.20.5.1930">
    <property type="match status" value="1"/>
</dbReference>
<dbReference type="Proteomes" id="UP000198221">
    <property type="component" value="Chromosome I"/>
</dbReference>
<dbReference type="Pfam" id="PF07730">
    <property type="entry name" value="HisKA_3"/>
    <property type="match status" value="1"/>
</dbReference>
<feature type="transmembrane region" description="Helical" evidence="9">
    <location>
        <begin position="23"/>
        <end position="44"/>
    </location>
</feature>
<evidence type="ECO:0000256" key="6">
    <source>
        <dbReference type="ARBA" id="ARBA00022777"/>
    </source>
</evidence>
<evidence type="ECO:0000313" key="13">
    <source>
        <dbReference type="EMBL" id="SCG65762.1"/>
    </source>
</evidence>
<keyword evidence="9" id="KW-0472">Membrane</keyword>
<keyword evidence="8" id="KW-0902">Two-component regulatory system</keyword>
<dbReference type="InterPro" id="IPR003594">
    <property type="entry name" value="HATPase_dom"/>
</dbReference>
<dbReference type="InterPro" id="IPR050482">
    <property type="entry name" value="Sensor_HK_TwoCompSys"/>
</dbReference>
<keyword evidence="5" id="KW-0547">Nucleotide-binding</keyword>
<dbReference type="PANTHER" id="PTHR24421:SF10">
    <property type="entry name" value="NITRATE_NITRITE SENSOR PROTEIN NARQ"/>
    <property type="match status" value="1"/>
</dbReference>
<evidence type="ECO:0000259" key="11">
    <source>
        <dbReference type="Pfam" id="PF07730"/>
    </source>
</evidence>
<dbReference type="GO" id="GO:0005524">
    <property type="term" value="F:ATP binding"/>
    <property type="evidence" value="ECO:0007669"/>
    <property type="project" value="UniProtKB-KW"/>
</dbReference>
<dbReference type="CDD" id="cd16917">
    <property type="entry name" value="HATPase_UhpB-NarQ-NarX-like"/>
    <property type="match status" value="1"/>
</dbReference>
<dbReference type="GO" id="GO:0000155">
    <property type="term" value="F:phosphorelay sensor kinase activity"/>
    <property type="evidence" value="ECO:0007669"/>
    <property type="project" value="InterPro"/>
</dbReference>
<evidence type="ECO:0000259" key="12">
    <source>
        <dbReference type="Pfam" id="PF23539"/>
    </source>
</evidence>
<keyword evidence="14" id="KW-1185">Reference proteome</keyword>
<protein>
    <recommendedName>
        <fullName evidence="2">histidine kinase</fullName>
        <ecNumber evidence="2">2.7.13.3</ecNumber>
    </recommendedName>
</protein>
<feature type="domain" description="DUF7134" evidence="12">
    <location>
        <begin position="17"/>
        <end position="159"/>
    </location>
</feature>
<feature type="domain" description="Signal transduction histidine kinase subgroup 3 dimerisation and phosphoacceptor" evidence="11">
    <location>
        <begin position="188"/>
        <end position="253"/>
    </location>
</feature>
<dbReference type="GO" id="GO:0046983">
    <property type="term" value="F:protein dimerization activity"/>
    <property type="evidence" value="ECO:0007669"/>
    <property type="project" value="InterPro"/>
</dbReference>
<accession>A0A1C5J5B2</accession>
<feature type="transmembrane region" description="Helical" evidence="9">
    <location>
        <begin position="137"/>
        <end position="156"/>
    </location>
</feature>
<evidence type="ECO:0000256" key="1">
    <source>
        <dbReference type="ARBA" id="ARBA00000085"/>
    </source>
</evidence>
<keyword evidence="7" id="KW-0067">ATP-binding</keyword>
<dbReference type="AlphaFoldDB" id="A0A1C5J5B2"/>
<sequence length="404" mass="42248">MCLVRPGTYRFGVPHRLTWSDTVLPACLAVLAVVEIVAIPALAADPEPSLITTLAMTIGLVWRRAAPLPSTGVVAACFAAYPLLAPHPTESLIQALALLVAAYAIGAYAPIRPGLAGTAVVVVAGVVRSLLMDYDVGSVAVNSLWGLLAWAVGRAMHRRDRRARMAQLAVVEGERMREAGEREAVAAERRRIARELHDVVAHAVTVIVVQARGARRCIDTDPEQVRRALDAIEDMGSDAIDELRRMLALLGDPDQDGDESEVRSGPAELEALVHRVAAAGLPVTLQVTGAPTRHAASIDVSAYRVVQEALTNALRHGGGTPARVTVTYRADGIDVRVDSGNGTAGLLADAAVGAGIGGGVAGTGRGLVGLRERVRLTGGTLHVGADGHGRHTVHAVLPFDGQPS</sequence>
<keyword evidence="9" id="KW-0812">Transmembrane</keyword>
<dbReference type="Pfam" id="PF23539">
    <property type="entry name" value="DUF7134"/>
    <property type="match status" value="1"/>
</dbReference>
<feature type="transmembrane region" description="Helical" evidence="9">
    <location>
        <begin position="65"/>
        <end position="85"/>
    </location>
</feature>
<evidence type="ECO:0000256" key="5">
    <source>
        <dbReference type="ARBA" id="ARBA00022741"/>
    </source>
</evidence>
<dbReference type="Pfam" id="PF02518">
    <property type="entry name" value="HATPase_c"/>
    <property type="match status" value="1"/>
</dbReference>
<evidence type="ECO:0000256" key="4">
    <source>
        <dbReference type="ARBA" id="ARBA00022679"/>
    </source>
</evidence>
<reference evidence="14" key="1">
    <citation type="submission" date="2016-06" db="EMBL/GenBank/DDBJ databases">
        <authorList>
            <person name="Varghese N."/>
            <person name="Submissions Spin"/>
        </authorList>
    </citation>
    <scope>NUCLEOTIDE SEQUENCE [LARGE SCALE GENOMIC DNA]</scope>
    <source>
        <strain evidence="14">DSM 43819</strain>
    </source>
</reference>
<dbReference type="Gene3D" id="3.30.565.10">
    <property type="entry name" value="Histidine kinase-like ATPase, C-terminal domain"/>
    <property type="match status" value="1"/>
</dbReference>
<name>A0A1C5J5B2_9ACTN</name>
<keyword evidence="4" id="KW-0808">Transferase</keyword>
<evidence type="ECO:0000313" key="14">
    <source>
        <dbReference type="Proteomes" id="UP000198221"/>
    </source>
</evidence>
<keyword evidence="6 13" id="KW-0418">Kinase</keyword>
<comment type="catalytic activity">
    <reaction evidence="1">
        <text>ATP + protein L-histidine = ADP + protein N-phospho-L-histidine.</text>
        <dbReference type="EC" id="2.7.13.3"/>
    </reaction>
</comment>
<evidence type="ECO:0000256" key="7">
    <source>
        <dbReference type="ARBA" id="ARBA00022840"/>
    </source>
</evidence>
<evidence type="ECO:0000256" key="8">
    <source>
        <dbReference type="ARBA" id="ARBA00023012"/>
    </source>
</evidence>
<dbReference type="PANTHER" id="PTHR24421">
    <property type="entry name" value="NITRATE/NITRITE SENSOR PROTEIN NARX-RELATED"/>
    <property type="match status" value="1"/>
</dbReference>